<name>A0A1U9UQQ2_CUPNE</name>
<protein>
    <submittedName>
        <fullName evidence="1">DUF2190 domain-containing protein</fullName>
    </submittedName>
</protein>
<dbReference type="Proteomes" id="UP000189627">
    <property type="component" value="Chromosome 1"/>
</dbReference>
<gene>
    <name evidence="1" type="ORF">BJN34_12790</name>
</gene>
<dbReference type="OrthoDB" id="8911623at2"/>
<dbReference type="Pfam" id="PF09956">
    <property type="entry name" value="Phage_cement_2"/>
    <property type="match status" value="1"/>
</dbReference>
<dbReference type="PIRSF" id="PIRSF030771">
    <property type="entry name" value="UCP030771"/>
    <property type="match status" value="1"/>
</dbReference>
<accession>A0A1U9UQQ2</accession>
<dbReference type="InterPro" id="IPR011231">
    <property type="entry name" value="Phage_VT1-Sakai_H0018"/>
</dbReference>
<dbReference type="AlphaFoldDB" id="A0A1U9UQQ2"/>
<dbReference type="RefSeq" id="WP_078196949.1">
    <property type="nucleotide sequence ID" value="NZ_CP017757.2"/>
</dbReference>
<evidence type="ECO:0000313" key="1">
    <source>
        <dbReference type="EMBL" id="AQV94757.1"/>
    </source>
</evidence>
<sequence length="114" mass="11660">MKNFVQYGEHLTLTPAADVSAGTGYLFGAGLFGIAVNDAKNGVANEFRTEGVVEIAKTSALAISVGDRVFWDAANKVVNKTTTAQVCVGVAVEAAANPSGTVKIKLGAYLPAAT</sequence>
<dbReference type="KEGG" id="cuh:BJN34_12790"/>
<reference evidence="2" key="1">
    <citation type="submission" date="2017-02" db="EMBL/GenBank/DDBJ databases">
        <title>Complete genome sequence of Cupriavidus necator strain NH9, a 3-chlorobenzoate degrader.</title>
        <authorList>
            <person name="Moriuchi R."/>
            <person name="Dohra H."/>
            <person name="Ogawa N."/>
        </authorList>
    </citation>
    <scope>NUCLEOTIDE SEQUENCE [LARGE SCALE GENOMIC DNA]</scope>
    <source>
        <strain evidence="2">NH9</strain>
    </source>
</reference>
<evidence type="ECO:0000313" key="2">
    <source>
        <dbReference type="Proteomes" id="UP000189627"/>
    </source>
</evidence>
<proteinExistence type="predicted"/>
<organism evidence="1 2">
    <name type="scientific">Cupriavidus necator</name>
    <name type="common">Alcaligenes eutrophus</name>
    <name type="synonym">Ralstonia eutropha</name>
    <dbReference type="NCBI Taxonomy" id="106590"/>
    <lineage>
        <taxon>Bacteria</taxon>
        <taxon>Pseudomonadati</taxon>
        <taxon>Pseudomonadota</taxon>
        <taxon>Betaproteobacteria</taxon>
        <taxon>Burkholderiales</taxon>
        <taxon>Burkholderiaceae</taxon>
        <taxon>Cupriavidus</taxon>
    </lineage>
</organism>
<dbReference type="EMBL" id="CP017757">
    <property type="protein sequence ID" value="AQV94757.1"/>
    <property type="molecule type" value="Genomic_DNA"/>
</dbReference>